<evidence type="ECO:0000256" key="1">
    <source>
        <dbReference type="ARBA" id="ARBA00000085"/>
    </source>
</evidence>
<dbReference type="InterPro" id="IPR003594">
    <property type="entry name" value="HATPase_dom"/>
</dbReference>
<keyword evidence="11" id="KW-1185">Reference proteome</keyword>
<dbReference type="SMART" id="SM00028">
    <property type="entry name" value="TPR"/>
    <property type="match status" value="3"/>
</dbReference>
<dbReference type="Gene3D" id="3.30.450.20">
    <property type="entry name" value="PAS domain"/>
    <property type="match status" value="1"/>
</dbReference>
<evidence type="ECO:0000256" key="8">
    <source>
        <dbReference type="SAM" id="Phobius"/>
    </source>
</evidence>
<dbReference type="InterPro" id="IPR011495">
    <property type="entry name" value="Sig_transdc_His_kin_sub2_dim/P"/>
</dbReference>
<dbReference type="EMBL" id="JAASQJ010000003">
    <property type="protein sequence ID" value="NIJ53730.1"/>
    <property type="molecule type" value="Genomic_DNA"/>
</dbReference>
<keyword evidence="8" id="KW-0472">Membrane</keyword>
<keyword evidence="8" id="KW-0812">Transmembrane</keyword>
<evidence type="ECO:0000313" key="11">
    <source>
        <dbReference type="Proteomes" id="UP001179181"/>
    </source>
</evidence>
<reference evidence="10 11" key="1">
    <citation type="submission" date="2020-03" db="EMBL/GenBank/DDBJ databases">
        <title>Genomic Encyclopedia of Type Strains, Phase IV (KMG-IV): sequencing the most valuable type-strain genomes for metagenomic binning, comparative biology and taxonomic classification.</title>
        <authorList>
            <person name="Goeker M."/>
        </authorList>
    </citation>
    <scope>NUCLEOTIDE SEQUENCE [LARGE SCALE GENOMIC DNA]</scope>
    <source>
        <strain evidence="10 11">DSM 102865</strain>
    </source>
</reference>
<evidence type="ECO:0000256" key="6">
    <source>
        <dbReference type="ARBA" id="ARBA00022777"/>
    </source>
</evidence>
<comment type="catalytic activity">
    <reaction evidence="1">
        <text>ATP + protein L-histidine = ADP + protein N-phospho-L-histidine.</text>
        <dbReference type="EC" id="2.7.13.3"/>
    </reaction>
</comment>
<sequence>MQNSLNSILLALSFVYLYTLISCKPEEAQAVSQGKYAPARLSVLYSKAEEYIASWPDSLLIVAEQIKREGLRANNKQAIVRGERYLAQAKWRLGSHKEAMKLAIKALSDAEKWKTVSEIPDIYTIIGNLHKEKANYDMAFASADKGMRAAQMNQDTMAIIGLIRLKAMFTQGLGSQKKDTAMIHRSLDMHLEGLKIAESSPRFERQLTGYYNNIAQVYVKRDEPEKALFYVKKAIILANKYRQRLSLTYSYTWLSQVYFKNNDIENGTRYLQEALRICHELKNPFREMEISRYLYQALEPTGDYKHALEAYTRFIQIRDSLRVLENVRQIGELEIQYEAEKKDQQISALAAVNEVKSREIIWALVGVGVFVILSVFMLFQYRIITHSNRILEVNNQKINEQSEKLKVLMKELHHRVKNNLQTVSNLLSLQSSRLVDEDAKQSMKTGQQRIEAMSLVHKSLYSHDNVNMVDMNEYVTNLVESIMQSFGIYEDKLIPHINIEVKMLDIDIAMPIGLIVNEWITNSFKHAYKNVEDPKLSVILVEKDKLYLEIVDNGPGIDLQKWEKPGNSFGIKLVKVLARQLDANCRVTVDNGTRLLMQIPLPKHNAAT</sequence>
<dbReference type="InterPro" id="IPR019734">
    <property type="entry name" value="TPR_rpt"/>
</dbReference>
<feature type="transmembrane region" description="Helical" evidence="8">
    <location>
        <begin position="360"/>
        <end position="379"/>
    </location>
</feature>
<dbReference type="Pfam" id="PF07568">
    <property type="entry name" value="HisKA_2"/>
    <property type="match status" value="1"/>
</dbReference>
<dbReference type="Proteomes" id="UP001179181">
    <property type="component" value="Unassembled WGS sequence"/>
</dbReference>
<dbReference type="SUPFAM" id="SSF48452">
    <property type="entry name" value="TPR-like"/>
    <property type="match status" value="1"/>
</dbReference>
<keyword evidence="7" id="KW-0067">ATP-binding</keyword>
<dbReference type="InterPro" id="IPR036890">
    <property type="entry name" value="HATPase_C_sf"/>
</dbReference>
<dbReference type="SMART" id="SM00387">
    <property type="entry name" value="HATPase_c"/>
    <property type="match status" value="1"/>
</dbReference>
<protein>
    <recommendedName>
        <fullName evidence="2">histidine kinase</fullName>
        <ecNumber evidence="2">2.7.13.3</ecNumber>
    </recommendedName>
</protein>
<keyword evidence="5" id="KW-0547">Nucleotide-binding</keyword>
<accession>A0ABX0UPY7</accession>
<evidence type="ECO:0000256" key="3">
    <source>
        <dbReference type="ARBA" id="ARBA00022553"/>
    </source>
</evidence>
<dbReference type="SUPFAM" id="SSF55874">
    <property type="entry name" value="ATPase domain of HSP90 chaperone/DNA topoisomerase II/histidine kinase"/>
    <property type="match status" value="1"/>
</dbReference>
<gene>
    <name evidence="10" type="ORF">FHS68_002912</name>
</gene>
<name>A0ABX0UPY7_9BACT</name>
<comment type="caution">
    <text evidence="10">The sequence shown here is derived from an EMBL/GenBank/DDBJ whole genome shotgun (WGS) entry which is preliminary data.</text>
</comment>
<keyword evidence="6 10" id="KW-0418">Kinase</keyword>
<evidence type="ECO:0000256" key="4">
    <source>
        <dbReference type="ARBA" id="ARBA00022679"/>
    </source>
</evidence>
<keyword evidence="8" id="KW-1133">Transmembrane helix</keyword>
<dbReference type="GO" id="GO:0016301">
    <property type="term" value="F:kinase activity"/>
    <property type="evidence" value="ECO:0007669"/>
    <property type="project" value="UniProtKB-KW"/>
</dbReference>
<evidence type="ECO:0000313" key="10">
    <source>
        <dbReference type="EMBL" id="NIJ53730.1"/>
    </source>
</evidence>
<dbReference type="InterPro" id="IPR011990">
    <property type="entry name" value="TPR-like_helical_dom_sf"/>
</dbReference>
<dbReference type="Pfam" id="PF02518">
    <property type="entry name" value="HATPase_c"/>
    <property type="match status" value="1"/>
</dbReference>
<keyword evidence="3" id="KW-0597">Phosphoprotein</keyword>
<dbReference type="Pfam" id="PF13181">
    <property type="entry name" value="TPR_8"/>
    <property type="match status" value="2"/>
</dbReference>
<evidence type="ECO:0000256" key="5">
    <source>
        <dbReference type="ARBA" id="ARBA00022741"/>
    </source>
</evidence>
<proteinExistence type="predicted"/>
<dbReference type="PANTHER" id="PTHR41523:SF8">
    <property type="entry name" value="ETHYLENE RESPONSE SENSOR PROTEIN"/>
    <property type="match status" value="1"/>
</dbReference>
<dbReference type="PANTHER" id="PTHR41523">
    <property type="entry name" value="TWO-COMPONENT SYSTEM SENSOR PROTEIN"/>
    <property type="match status" value="1"/>
</dbReference>
<dbReference type="Gene3D" id="1.25.40.10">
    <property type="entry name" value="Tetratricopeptide repeat domain"/>
    <property type="match status" value="2"/>
</dbReference>
<evidence type="ECO:0000256" key="2">
    <source>
        <dbReference type="ARBA" id="ARBA00012438"/>
    </source>
</evidence>
<evidence type="ECO:0000259" key="9">
    <source>
        <dbReference type="SMART" id="SM00387"/>
    </source>
</evidence>
<evidence type="ECO:0000256" key="7">
    <source>
        <dbReference type="ARBA" id="ARBA00022840"/>
    </source>
</evidence>
<organism evidence="10 11">
    <name type="scientific">Dyadobacter arcticus</name>
    <dbReference type="NCBI Taxonomy" id="1078754"/>
    <lineage>
        <taxon>Bacteria</taxon>
        <taxon>Pseudomonadati</taxon>
        <taxon>Bacteroidota</taxon>
        <taxon>Cytophagia</taxon>
        <taxon>Cytophagales</taxon>
        <taxon>Spirosomataceae</taxon>
        <taxon>Dyadobacter</taxon>
    </lineage>
</organism>
<feature type="domain" description="Histidine kinase/HSP90-like ATPase" evidence="9">
    <location>
        <begin position="507"/>
        <end position="603"/>
    </location>
</feature>
<dbReference type="Gene3D" id="3.30.565.10">
    <property type="entry name" value="Histidine kinase-like ATPase, C-terminal domain"/>
    <property type="match status" value="1"/>
</dbReference>
<dbReference type="RefSeq" id="WP_167271210.1">
    <property type="nucleotide sequence ID" value="NZ_JAASQJ010000003.1"/>
</dbReference>
<dbReference type="EC" id="2.7.13.3" evidence="2"/>
<keyword evidence="4" id="KW-0808">Transferase</keyword>